<dbReference type="Proteomes" id="UP000002949">
    <property type="component" value="Unassembled WGS sequence"/>
</dbReference>
<proteinExistence type="predicted"/>
<reference evidence="2 3" key="1">
    <citation type="journal article" date="2012" name="J. Bacteriol.">
        <title>Draft Genome Sequence of Plant Growth-Promoting Rhizobium Mesorhizobium amorphae, Isolated from Zinc-Lead Mine Tailings.</title>
        <authorList>
            <person name="Hao X."/>
            <person name="Lin Y."/>
            <person name="Johnstone L."/>
            <person name="Baltrus D.A."/>
            <person name="Miller S.J."/>
            <person name="Wei G."/>
            <person name="Rensing C."/>
        </authorList>
    </citation>
    <scope>NUCLEOTIDE SEQUENCE [LARGE SCALE GENOMIC DNA]</scope>
    <source>
        <strain evidence="2 3">CCNWGS0123</strain>
    </source>
</reference>
<dbReference type="AlphaFoldDB" id="G6YKP1"/>
<evidence type="ECO:0000259" key="1">
    <source>
        <dbReference type="Pfam" id="PF25164"/>
    </source>
</evidence>
<dbReference type="Pfam" id="PF25164">
    <property type="entry name" value="CoiA_N"/>
    <property type="match status" value="1"/>
</dbReference>
<keyword evidence="3" id="KW-1185">Reference proteome</keyword>
<name>G6YKP1_9HYPH</name>
<gene>
    <name evidence="2" type="ORF">MEA186_32882</name>
</gene>
<sequence length="272" mass="31386">MEKSMRFALVNDIRCEASPGMIAFCPGCSRPMTARCGMQRVWHWAHRGNRNCDPWWEPETPWHRGWKDKFPAGWQEVIQRDEAGEKHIADVKTEYGLVIEFQHSHLPAQEMAAREVFHRNMVWVVDGMRLKRDRSRFLQGRRLFRLIPRTSIFITPSPEACFPIAWAKCTAPVFFDFEGVAATSEPSGPNPSMLWCLLPERVEGHAIVAALPASAFINAARKRAEIFPGQAILGIVATRFRYERALEASGWAYAPPPRRRRPFRRSRRMRDT</sequence>
<protein>
    <submittedName>
        <fullName evidence="2">Competence protein-like protein</fullName>
    </submittedName>
</protein>
<organism evidence="2 3">
    <name type="scientific">Mesorhizobium amorphae CCNWGS0123</name>
    <dbReference type="NCBI Taxonomy" id="1082933"/>
    <lineage>
        <taxon>Bacteria</taxon>
        <taxon>Pseudomonadati</taxon>
        <taxon>Pseudomonadota</taxon>
        <taxon>Alphaproteobacteria</taxon>
        <taxon>Hyphomicrobiales</taxon>
        <taxon>Phyllobacteriaceae</taxon>
        <taxon>Mesorhizobium</taxon>
    </lineage>
</organism>
<dbReference type="eggNOG" id="COG4469">
    <property type="taxonomic scope" value="Bacteria"/>
</dbReference>
<evidence type="ECO:0000313" key="3">
    <source>
        <dbReference type="Proteomes" id="UP000002949"/>
    </source>
</evidence>
<evidence type="ECO:0000313" key="2">
    <source>
        <dbReference type="EMBL" id="EHH03497.1"/>
    </source>
</evidence>
<feature type="domain" description="Competence protein CoiA-like N-terminal" evidence="1">
    <location>
        <begin position="24"/>
        <end position="53"/>
    </location>
</feature>
<dbReference type="EMBL" id="AGSN01000239">
    <property type="protein sequence ID" value="EHH03497.1"/>
    <property type="molecule type" value="Genomic_DNA"/>
</dbReference>
<accession>G6YKP1</accession>
<dbReference type="RefSeq" id="WP_006206365.1">
    <property type="nucleotide sequence ID" value="NZ_AGSN01000239.1"/>
</dbReference>
<dbReference type="InterPro" id="IPR057253">
    <property type="entry name" value="CoiA-like_N"/>
</dbReference>